<dbReference type="InterPro" id="IPR036864">
    <property type="entry name" value="Zn2-C6_fun-type_DNA-bd_sf"/>
</dbReference>
<accession>A0A8E2DZ39</accession>
<reference evidence="2 3" key="1">
    <citation type="journal article" date="2016" name="Nat. Commun.">
        <title>Ectomycorrhizal ecology is imprinted in the genome of the dominant symbiotic fungus Cenococcum geophilum.</title>
        <authorList>
            <consortium name="DOE Joint Genome Institute"/>
            <person name="Peter M."/>
            <person name="Kohler A."/>
            <person name="Ohm R.A."/>
            <person name="Kuo A."/>
            <person name="Krutzmann J."/>
            <person name="Morin E."/>
            <person name="Arend M."/>
            <person name="Barry K.W."/>
            <person name="Binder M."/>
            <person name="Choi C."/>
            <person name="Clum A."/>
            <person name="Copeland A."/>
            <person name="Grisel N."/>
            <person name="Haridas S."/>
            <person name="Kipfer T."/>
            <person name="LaButti K."/>
            <person name="Lindquist E."/>
            <person name="Lipzen A."/>
            <person name="Maire R."/>
            <person name="Meier B."/>
            <person name="Mihaltcheva S."/>
            <person name="Molinier V."/>
            <person name="Murat C."/>
            <person name="Poggeler S."/>
            <person name="Quandt C.A."/>
            <person name="Sperisen C."/>
            <person name="Tritt A."/>
            <person name="Tisserant E."/>
            <person name="Crous P.W."/>
            <person name="Henrissat B."/>
            <person name="Nehls U."/>
            <person name="Egli S."/>
            <person name="Spatafora J.W."/>
            <person name="Grigoriev I.V."/>
            <person name="Martin F.M."/>
        </authorList>
    </citation>
    <scope>NUCLEOTIDE SEQUENCE [LARGE SCALE GENOMIC DNA]</scope>
    <source>
        <strain evidence="2 3">CBS 459.81</strain>
    </source>
</reference>
<dbReference type="Gene3D" id="4.10.240.10">
    <property type="entry name" value="Zn(2)-C6 fungal-type DNA-binding domain"/>
    <property type="match status" value="1"/>
</dbReference>
<evidence type="ECO:0000256" key="1">
    <source>
        <dbReference type="SAM" id="MobiDB-lite"/>
    </source>
</evidence>
<dbReference type="OrthoDB" id="3796779at2759"/>
<dbReference type="GO" id="GO:0008270">
    <property type="term" value="F:zinc ion binding"/>
    <property type="evidence" value="ECO:0007669"/>
    <property type="project" value="InterPro"/>
</dbReference>
<dbReference type="EMBL" id="KV745513">
    <property type="protein sequence ID" value="OCK74289.1"/>
    <property type="molecule type" value="Genomic_DNA"/>
</dbReference>
<dbReference type="GO" id="GO:0000981">
    <property type="term" value="F:DNA-binding transcription factor activity, RNA polymerase II-specific"/>
    <property type="evidence" value="ECO:0007669"/>
    <property type="project" value="InterPro"/>
</dbReference>
<organism evidence="2 3">
    <name type="scientific">Lepidopterella palustris CBS 459.81</name>
    <dbReference type="NCBI Taxonomy" id="1314670"/>
    <lineage>
        <taxon>Eukaryota</taxon>
        <taxon>Fungi</taxon>
        <taxon>Dikarya</taxon>
        <taxon>Ascomycota</taxon>
        <taxon>Pezizomycotina</taxon>
        <taxon>Dothideomycetes</taxon>
        <taxon>Pleosporomycetidae</taxon>
        <taxon>Mytilinidiales</taxon>
        <taxon>Argynnaceae</taxon>
        <taxon>Lepidopterella</taxon>
    </lineage>
</organism>
<sequence length="180" mass="19360">MNRTTTAPLRASCERCRAQKLRFIPSTETDSGAPCQRCVRTKVSESCVFSSRSKTGRTGRCRKLSGNAESPPQVSSKDKDASMPVLLGMSTFALSGSFSSSPEAVTLDPLGLLSEKNSPPMLSLDDNTVAVDCAPEGSMSDFWQHDTGVLDKFSLDDFLQQPSNFLSGSNQSAFMDDNSA</sequence>
<gene>
    <name evidence="2" type="ORF">K432DRAFT_409989</name>
</gene>
<evidence type="ECO:0000313" key="3">
    <source>
        <dbReference type="Proteomes" id="UP000250266"/>
    </source>
</evidence>
<feature type="region of interest" description="Disordered" evidence="1">
    <location>
        <begin position="53"/>
        <end position="81"/>
    </location>
</feature>
<feature type="compositionally biased region" description="Basic residues" evidence="1">
    <location>
        <begin position="54"/>
        <end position="63"/>
    </location>
</feature>
<name>A0A8E2DZ39_9PEZI</name>
<evidence type="ECO:0000313" key="2">
    <source>
        <dbReference type="EMBL" id="OCK74289.1"/>
    </source>
</evidence>
<protein>
    <recommendedName>
        <fullName evidence="4">Zn(2)-C6 fungal-type domain-containing protein</fullName>
    </recommendedName>
</protein>
<dbReference type="Proteomes" id="UP000250266">
    <property type="component" value="Unassembled WGS sequence"/>
</dbReference>
<proteinExistence type="predicted"/>
<dbReference type="AlphaFoldDB" id="A0A8E2DZ39"/>
<evidence type="ECO:0008006" key="4">
    <source>
        <dbReference type="Google" id="ProtNLM"/>
    </source>
</evidence>
<keyword evidence="3" id="KW-1185">Reference proteome</keyword>